<dbReference type="SUPFAM" id="SSF52402">
    <property type="entry name" value="Adenine nucleotide alpha hydrolases-like"/>
    <property type="match status" value="1"/>
</dbReference>
<evidence type="ECO:0000313" key="3">
    <source>
        <dbReference type="Proteomes" id="UP000245998"/>
    </source>
</evidence>
<dbReference type="PANTHER" id="PTHR12196:SF2">
    <property type="entry name" value="DIPHTHINE--AMMONIA LIGASE"/>
    <property type="match status" value="1"/>
</dbReference>
<keyword evidence="2" id="KW-0436">Ligase</keyword>
<dbReference type="OrthoDB" id="3572539at2"/>
<dbReference type="Proteomes" id="UP000245998">
    <property type="component" value="Unassembled WGS sequence"/>
</dbReference>
<organism evidence="2 3">
    <name type="scientific">Pueribacillus theae</name>
    <dbReference type="NCBI Taxonomy" id="2171751"/>
    <lineage>
        <taxon>Bacteria</taxon>
        <taxon>Bacillati</taxon>
        <taxon>Bacillota</taxon>
        <taxon>Bacilli</taxon>
        <taxon>Bacillales</taxon>
        <taxon>Bacillaceae</taxon>
        <taxon>Pueribacillus</taxon>
    </lineage>
</organism>
<dbReference type="Pfam" id="PF01902">
    <property type="entry name" value="Diphthami_syn_2"/>
    <property type="match status" value="1"/>
</dbReference>
<sequence>MTALIDWKNNACGHKMIASFSGGKDSVLALYKAMKVGEAIGLIVMLEEEGKRSRSHGMPPELIRAQAKSIGLPVYTAATSWTDYEQVFISLLKKAKIKGAEMLVTGDLDMPAHGCWHEKVTKNAGLKLGMPLWEMNHREAVEEFINLGFVTIIVTVNLSLGMQENDLGRMLTHEYVKELEARGIDPCGEGGEFHTTVIDGPIFKYPIPVRKCEIIKDGEYAFLPLELDQMSDADAL</sequence>
<dbReference type="NCBIfam" id="TIGR00290">
    <property type="entry name" value="MJ0570_dom"/>
    <property type="match status" value="1"/>
</dbReference>
<keyword evidence="3" id="KW-1185">Reference proteome</keyword>
<dbReference type="Gene3D" id="3.40.50.620">
    <property type="entry name" value="HUPs"/>
    <property type="match status" value="1"/>
</dbReference>
<dbReference type="PANTHER" id="PTHR12196">
    <property type="entry name" value="DOMAIN OF UNKNOWN FUNCTION 71 DUF71 -CONTAINING PROTEIN"/>
    <property type="match status" value="1"/>
</dbReference>
<dbReference type="InterPro" id="IPR030662">
    <property type="entry name" value="DPH6/MJ0570"/>
</dbReference>
<dbReference type="GO" id="GO:0017183">
    <property type="term" value="P:protein histidyl modification to diphthamide"/>
    <property type="evidence" value="ECO:0007669"/>
    <property type="project" value="TreeGrafter"/>
</dbReference>
<protein>
    <submittedName>
        <fullName evidence="2">Diphthine--ammonia ligase</fullName>
    </submittedName>
</protein>
<dbReference type="InterPro" id="IPR002761">
    <property type="entry name" value="Diphthami_syn_dom"/>
</dbReference>
<dbReference type="Gene3D" id="3.90.1490.10">
    <property type="entry name" value="putative n-type atp pyrophosphatase, domain 2"/>
    <property type="match status" value="1"/>
</dbReference>
<comment type="caution">
    <text evidence="2">The sequence shown here is derived from an EMBL/GenBank/DDBJ whole genome shotgun (WGS) entry which is preliminary data.</text>
</comment>
<dbReference type="EMBL" id="QCZG01000063">
    <property type="protein sequence ID" value="PWA06006.1"/>
    <property type="molecule type" value="Genomic_DNA"/>
</dbReference>
<gene>
    <name evidence="2" type="ORF">DCC39_17735</name>
</gene>
<evidence type="ECO:0000259" key="1">
    <source>
        <dbReference type="Pfam" id="PF01902"/>
    </source>
</evidence>
<feature type="domain" description="Diphthamide synthase" evidence="1">
    <location>
        <begin position="15"/>
        <end position="226"/>
    </location>
</feature>
<dbReference type="InterPro" id="IPR014729">
    <property type="entry name" value="Rossmann-like_a/b/a_fold"/>
</dbReference>
<dbReference type="AlphaFoldDB" id="A0A2U1JLF8"/>
<evidence type="ECO:0000313" key="2">
    <source>
        <dbReference type="EMBL" id="PWA06006.1"/>
    </source>
</evidence>
<proteinExistence type="predicted"/>
<dbReference type="CDD" id="cd01994">
    <property type="entry name" value="AANH_PF0828-like"/>
    <property type="match status" value="1"/>
</dbReference>
<name>A0A2U1JLF8_9BACI</name>
<reference evidence="2 3" key="1">
    <citation type="submission" date="2018-04" db="EMBL/GenBank/DDBJ databases">
        <title>Camelliibacillus theae gen. nov., sp. nov., isolated from Pu'er tea.</title>
        <authorList>
            <person name="Niu L."/>
        </authorList>
    </citation>
    <scope>NUCLEOTIDE SEQUENCE [LARGE SCALE GENOMIC DNA]</scope>
    <source>
        <strain evidence="2 3">T8</strain>
    </source>
</reference>
<accession>A0A2U1JLF8</accession>
<dbReference type="RefSeq" id="WP_116556224.1">
    <property type="nucleotide sequence ID" value="NZ_QCZG01000063.1"/>
</dbReference>
<dbReference type="GO" id="GO:0017178">
    <property type="term" value="F:diphthine-ammonia ligase activity"/>
    <property type="evidence" value="ECO:0007669"/>
    <property type="project" value="TreeGrafter"/>
</dbReference>